<sequence>MKADLIRRTNAEAQISHESTESSQRTFLIPVTSAPPAPAPGPARVECTVKVSTIQPDRLQEGCKIQFTPRSPSRQETCPGPPAGKNKMVQMACSQSVKDRAVGFIAEVTEDVGKHPVRNGVGIANGRTVPVEDRLNPTACGRQRANRGRTGEQGKSRVRTGTGRGGGGENPTHDPPIC</sequence>
<accession>A0ACC2GR21</accession>
<evidence type="ECO:0000313" key="2">
    <source>
        <dbReference type="Proteomes" id="UP001157502"/>
    </source>
</evidence>
<name>A0ACC2GR21_DALPE</name>
<evidence type="ECO:0000313" key="1">
    <source>
        <dbReference type="EMBL" id="KAJ8006106.1"/>
    </source>
</evidence>
<protein>
    <submittedName>
        <fullName evidence="1">Uncharacterized protein</fullName>
    </submittedName>
</protein>
<dbReference type="Proteomes" id="UP001157502">
    <property type="component" value="Chromosome 10"/>
</dbReference>
<comment type="caution">
    <text evidence="1">The sequence shown here is derived from an EMBL/GenBank/DDBJ whole genome shotgun (WGS) entry which is preliminary data.</text>
</comment>
<dbReference type="EMBL" id="CM055737">
    <property type="protein sequence ID" value="KAJ8006106.1"/>
    <property type="molecule type" value="Genomic_DNA"/>
</dbReference>
<organism evidence="1 2">
    <name type="scientific">Dallia pectoralis</name>
    <name type="common">Alaska blackfish</name>
    <dbReference type="NCBI Taxonomy" id="75939"/>
    <lineage>
        <taxon>Eukaryota</taxon>
        <taxon>Metazoa</taxon>
        <taxon>Chordata</taxon>
        <taxon>Craniata</taxon>
        <taxon>Vertebrata</taxon>
        <taxon>Euteleostomi</taxon>
        <taxon>Actinopterygii</taxon>
        <taxon>Neopterygii</taxon>
        <taxon>Teleostei</taxon>
        <taxon>Protacanthopterygii</taxon>
        <taxon>Esociformes</taxon>
        <taxon>Umbridae</taxon>
        <taxon>Dallia</taxon>
    </lineage>
</organism>
<reference evidence="1" key="1">
    <citation type="submission" date="2021-05" db="EMBL/GenBank/DDBJ databases">
        <authorList>
            <person name="Pan Q."/>
            <person name="Jouanno E."/>
            <person name="Zahm M."/>
            <person name="Klopp C."/>
            <person name="Cabau C."/>
            <person name="Louis A."/>
            <person name="Berthelot C."/>
            <person name="Parey E."/>
            <person name="Roest Crollius H."/>
            <person name="Montfort J."/>
            <person name="Robinson-Rechavi M."/>
            <person name="Bouchez O."/>
            <person name="Lampietro C."/>
            <person name="Lopez Roques C."/>
            <person name="Donnadieu C."/>
            <person name="Postlethwait J."/>
            <person name="Bobe J."/>
            <person name="Dillon D."/>
            <person name="Chandos A."/>
            <person name="von Hippel F."/>
            <person name="Guiguen Y."/>
        </authorList>
    </citation>
    <scope>NUCLEOTIDE SEQUENCE</scope>
    <source>
        <strain evidence="1">YG-Jan2019</strain>
    </source>
</reference>
<proteinExistence type="predicted"/>
<keyword evidence="2" id="KW-1185">Reference proteome</keyword>
<gene>
    <name evidence="1" type="ORF">DPEC_G00124810</name>
</gene>